<organism evidence="2 3">
    <name type="scientific">Crateriforma conspicua</name>
    <dbReference type="NCBI Taxonomy" id="2527996"/>
    <lineage>
        <taxon>Bacteria</taxon>
        <taxon>Pseudomonadati</taxon>
        <taxon>Planctomycetota</taxon>
        <taxon>Planctomycetia</taxon>
        <taxon>Planctomycetales</taxon>
        <taxon>Planctomycetaceae</taxon>
        <taxon>Crateriforma</taxon>
    </lineage>
</organism>
<comment type="caution">
    <text evidence="2">The sequence shown here is derived from an EMBL/GenBank/DDBJ whole genome shotgun (WGS) entry which is preliminary data.</text>
</comment>
<dbReference type="OrthoDB" id="259971at2"/>
<accession>A0A5C5Y6F8</accession>
<proteinExistence type="predicted"/>
<evidence type="ECO:0000313" key="2">
    <source>
        <dbReference type="EMBL" id="TWT71276.1"/>
    </source>
</evidence>
<protein>
    <recommendedName>
        <fullName evidence="4">MgtE intracellular N domain protein</fullName>
    </recommendedName>
</protein>
<keyword evidence="3" id="KW-1185">Reference proteome</keyword>
<name>A0A5C5Y6F8_9PLAN</name>
<keyword evidence="1" id="KW-0812">Transmembrane</keyword>
<evidence type="ECO:0000256" key="1">
    <source>
        <dbReference type="SAM" id="Phobius"/>
    </source>
</evidence>
<sequence>MKLILRVFTAFCIGTVITQMIMLGYFASTGSLSHETGVKVVALMNGIDISGNRLQKILRDAEEREQPDFEEILEARRLEGMNMDLRLRSQKRARDELSEQMAVLVEETQVFDGRIQSINDEIARVKAGIRDQGAIERQQTIQSLEADAAKDQLLRIYDDEKIDEVVGIIKAMPIDKRSEILAEFETEDEKDKLHEIIRRIGDGQPETTAIEQAGR</sequence>
<keyword evidence="1" id="KW-0472">Membrane</keyword>
<feature type="transmembrane region" description="Helical" evidence="1">
    <location>
        <begin position="7"/>
        <end position="27"/>
    </location>
</feature>
<dbReference type="Proteomes" id="UP000317238">
    <property type="component" value="Unassembled WGS sequence"/>
</dbReference>
<gene>
    <name evidence="2" type="ORF">Pan14r_35860</name>
</gene>
<dbReference type="AlphaFoldDB" id="A0A5C5Y6F8"/>
<dbReference type="EMBL" id="SJPL01000001">
    <property type="protein sequence ID" value="TWT71276.1"/>
    <property type="molecule type" value="Genomic_DNA"/>
</dbReference>
<keyword evidence="1" id="KW-1133">Transmembrane helix</keyword>
<evidence type="ECO:0008006" key="4">
    <source>
        <dbReference type="Google" id="ProtNLM"/>
    </source>
</evidence>
<reference evidence="2 3" key="1">
    <citation type="submission" date="2019-02" db="EMBL/GenBank/DDBJ databases">
        <title>Deep-cultivation of Planctomycetes and their phenomic and genomic characterization uncovers novel biology.</title>
        <authorList>
            <person name="Wiegand S."/>
            <person name="Jogler M."/>
            <person name="Boedeker C."/>
            <person name="Pinto D."/>
            <person name="Vollmers J."/>
            <person name="Rivas-Marin E."/>
            <person name="Kohn T."/>
            <person name="Peeters S.H."/>
            <person name="Heuer A."/>
            <person name="Rast P."/>
            <person name="Oberbeckmann S."/>
            <person name="Bunk B."/>
            <person name="Jeske O."/>
            <person name="Meyerdierks A."/>
            <person name="Storesund J.E."/>
            <person name="Kallscheuer N."/>
            <person name="Luecker S."/>
            <person name="Lage O.M."/>
            <person name="Pohl T."/>
            <person name="Merkel B.J."/>
            <person name="Hornburger P."/>
            <person name="Mueller R.-W."/>
            <person name="Bruemmer F."/>
            <person name="Labrenz M."/>
            <person name="Spormann A.M."/>
            <person name="Op Den Camp H."/>
            <person name="Overmann J."/>
            <person name="Amann R."/>
            <person name="Jetten M.S.M."/>
            <person name="Mascher T."/>
            <person name="Medema M.H."/>
            <person name="Devos D.P."/>
            <person name="Kaster A.-K."/>
            <person name="Ovreas L."/>
            <person name="Rohde M."/>
            <person name="Galperin M.Y."/>
            <person name="Jogler C."/>
        </authorList>
    </citation>
    <scope>NUCLEOTIDE SEQUENCE [LARGE SCALE GENOMIC DNA]</scope>
    <source>
        <strain evidence="2 3">Pan14r</strain>
    </source>
</reference>
<evidence type="ECO:0000313" key="3">
    <source>
        <dbReference type="Proteomes" id="UP000317238"/>
    </source>
</evidence>